<proteinExistence type="predicted"/>
<dbReference type="Proteomes" id="UP000030403">
    <property type="component" value="Unassembled WGS sequence"/>
</dbReference>
<name>A0A0A5GJ58_9BACI</name>
<evidence type="ECO:0000313" key="2">
    <source>
        <dbReference type="Proteomes" id="UP000030403"/>
    </source>
</evidence>
<dbReference type="EMBL" id="AVPF01000003">
    <property type="protein sequence ID" value="KGX91263.1"/>
    <property type="molecule type" value="Genomic_DNA"/>
</dbReference>
<accession>A0A0A5GJ58</accession>
<keyword evidence="2" id="KW-1185">Reference proteome</keyword>
<reference evidence="1 2" key="1">
    <citation type="submission" date="2013-08" db="EMBL/GenBank/DDBJ databases">
        <authorList>
            <person name="Huang J."/>
            <person name="Wang G."/>
        </authorList>
    </citation>
    <scope>NUCLEOTIDE SEQUENCE [LARGE SCALE GENOMIC DNA]</scope>
    <source>
        <strain evidence="1 2">BH030004</strain>
    </source>
</reference>
<organism evidence="1 2">
    <name type="scientific">Pontibacillus marinus BH030004 = DSM 16465</name>
    <dbReference type="NCBI Taxonomy" id="1385511"/>
    <lineage>
        <taxon>Bacteria</taxon>
        <taxon>Bacillati</taxon>
        <taxon>Bacillota</taxon>
        <taxon>Bacilli</taxon>
        <taxon>Bacillales</taxon>
        <taxon>Bacillaceae</taxon>
        <taxon>Pontibacillus</taxon>
    </lineage>
</organism>
<protein>
    <submittedName>
        <fullName evidence="1">Uncharacterized protein</fullName>
    </submittedName>
</protein>
<evidence type="ECO:0000313" key="1">
    <source>
        <dbReference type="EMBL" id="KGX91263.1"/>
    </source>
</evidence>
<gene>
    <name evidence="1" type="ORF">N783_11020</name>
</gene>
<comment type="caution">
    <text evidence="1">The sequence shown here is derived from an EMBL/GenBank/DDBJ whole genome shotgun (WGS) entry which is preliminary data.</text>
</comment>
<sequence>MSISDVRQETLHKIVEIVEQEHNIKVTENNKYHIMHLLNQMHGQSHRAGMTEGINVAKQFKEYQNNQV</sequence>
<dbReference type="RefSeq" id="WP_027445406.1">
    <property type="nucleotide sequence ID" value="NZ_AULJ01000008.1"/>
</dbReference>
<dbReference type="AlphaFoldDB" id="A0A0A5GJ58"/>